<feature type="transmembrane region" description="Helical" evidence="1">
    <location>
        <begin position="84"/>
        <end position="101"/>
    </location>
</feature>
<name>A0ABX2ZLP3_9BACI</name>
<keyword evidence="1" id="KW-0472">Membrane</keyword>
<organism evidence="3 4">
    <name type="scientific">Gottfriedia luciferensis</name>
    <dbReference type="NCBI Taxonomy" id="178774"/>
    <lineage>
        <taxon>Bacteria</taxon>
        <taxon>Bacillati</taxon>
        <taxon>Bacillota</taxon>
        <taxon>Bacilli</taxon>
        <taxon>Bacillales</taxon>
        <taxon>Bacillaceae</taxon>
        <taxon>Gottfriedia</taxon>
    </lineage>
</organism>
<dbReference type="InterPro" id="IPR001478">
    <property type="entry name" value="PDZ"/>
</dbReference>
<dbReference type="InterPro" id="IPR041489">
    <property type="entry name" value="PDZ_6"/>
</dbReference>
<gene>
    <name evidence="3" type="ORF">BED47_12240</name>
</gene>
<evidence type="ECO:0000259" key="2">
    <source>
        <dbReference type="SMART" id="SM00228"/>
    </source>
</evidence>
<comment type="caution">
    <text evidence="3">The sequence shown here is derived from an EMBL/GenBank/DDBJ whole genome shotgun (WGS) entry which is preliminary data.</text>
</comment>
<keyword evidence="4" id="KW-1185">Reference proteome</keyword>
<feature type="transmembrane region" description="Helical" evidence="1">
    <location>
        <begin position="106"/>
        <end position="121"/>
    </location>
</feature>
<keyword evidence="1" id="KW-0812">Transmembrane</keyword>
<proteinExistence type="predicted"/>
<evidence type="ECO:0000256" key="1">
    <source>
        <dbReference type="SAM" id="Phobius"/>
    </source>
</evidence>
<feature type="domain" description="PDZ" evidence="2">
    <location>
        <begin position="297"/>
        <end position="363"/>
    </location>
</feature>
<sequence>MWSNLLSELLVGFGKLFLNPFTYIFFIASIFCGNLRVKRERKHFSVRNFNVTFEWKTSLGYGLLIGLILSVITLVAGITIPIEMVYLLSVLTIISALILQFRWMSPAYLFGLALVALPLLNRGQDSLPLLKNFIPNDLNAMLPAITILLALLLLAEGILVQRNAANHTTPLFIESKRGKRVGAHEANRLWMVPLFLLIPSGSIVSDYSWWPTLALGDSGYSILCVPFGIGFYQLIQGMLPKESIKLVGKQIVALAIIVCVGGIVSYFIGFVAFIAVAVAVVGREAINYIHKNRDINTPSYFTVKSTGLIVLGILPNSVADKMNIKVGESITKVNGQNVSTVNEFYEALQINRAYCKLEVVDLNSEIRITQSSVYEGEHHELGFLFPEEESKYSGQVG</sequence>
<dbReference type="SMART" id="SM00228">
    <property type="entry name" value="PDZ"/>
    <property type="match status" value="1"/>
</dbReference>
<feature type="transmembrane region" description="Helical" evidence="1">
    <location>
        <begin position="189"/>
        <end position="208"/>
    </location>
</feature>
<dbReference type="Gene3D" id="2.30.42.10">
    <property type="match status" value="1"/>
</dbReference>
<dbReference type="RefSeq" id="WP_069034988.1">
    <property type="nucleotide sequence ID" value="NZ_MDKC01000034.1"/>
</dbReference>
<feature type="transmembrane region" description="Helical" evidence="1">
    <location>
        <begin position="141"/>
        <end position="160"/>
    </location>
</feature>
<dbReference type="Proteomes" id="UP000094580">
    <property type="component" value="Unassembled WGS sequence"/>
</dbReference>
<dbReference type="EMBL" id="MDKC01000034">
    <property type="protein sequence ID" value="ODG90630.1"/>
    <property type="molecule type" value="Genomic_DNA"/>
</dbReference>
<evidence type="ECO:0000313" key="3">
    <source>
        <dbReference type="EMBL" id="ODG90630.1"/>
    </source>
</evidence>
<dbReference type="SUPFAM" id="SSF50156">
    <property type="entry name" value="PDZ domain-like"/>
    <property type="match status" value="1"/>
</dbReference>
<dbReference type="InterPro" id="IPR036034">
    <property type="entry name" value="PDZ_sf"/>
</dbReference>
<feature type="transmembrane region" description="Helical" evidence="1">
    <location>
        <begin position="220"/>
        <end position="239"/>
    </location>
</feature>
<feature type="transmembrane region" description="Helical" evidence="1">
    <location>
        <begin position="251"/>
        <end position="281"/>
    </location>
</feature>
<feature type="transmembrane region" description="Helical" evidence="1">
    <location>
        <begin position="58"/>
        <end position="78"/>
    </location>
</feature>
<keyword evidence="1" id="KW-1133">Transmembrane helix</keyword>
<protein>
    <recommendedName>
        <fullName evidence="2">PDZ domain-containing protein</fullName>
    </recommendedName>
</protein>
<reference evidence="3 4" key="1">
    <citation type="submission" date="2016-07" db="EMBL/GenBank/DDBJ databases">
        <authorList>
            <person name="Townsley L."/>
            <person name="Shank E.A."/>
        </authorList>
    </citation>
    <scope>NUCLEOTIDE SEQUENCE [LARGE SCALE GENOMIC DNA]</scope>
    <source>
        <strain evidence="3 4">CH01</strain>
    </source>
</reference>
<evidence type="ECO:0000313" key="4">
    <source>
        <dbReference type="Proteomes" id="UP000094580"/>
    </source>
</evidence>
<dbReference type="Pfam" id="PF17820">
    <property type="entry name" value="PDZ_6"/>
    <property type="match status" value="1"/>
</dbReference>
<feature type="transmembrane region" description="Helical" evidence="1">
    <location>
        <begin position="20"/>
        <end position="37"/>
    </location>
</feature>
<accession>A0ABX2ZLP3</accession>